<evidence type="ECO:0000313" key="2">
    <source>
        <dbReference type="EMBL" id="MFG3189016.1"/>
    </source>
</evidence>
<feature type="region of interest" description="Disordered" evidence="1">
    <location>
        <begin position="193"/>
        <end position="222"/>
    </location>
</feature>
<dbReference type="Proteomes" id="UP001604282">
    <property type="component" value="Unassembled WGS sequence"/>
</dbReference>
<sequence length="807" mass="86153">MNTHADQQPPMPAPSAQPAPSGASPCHVRRQLARAFTTALTHPDPATRERAGERARGWQDVLAGMASGTLRIGSRTPVTELPAWVTPEVLHGGFATGSARAGGPLREFEREAAHRAGVPAERAAVFAHHLTEPGLAALWELLDSGRYEVGLPEEAALLTVAWLVRAGETDAAVGLVGSLRPFADRLCFLPRPTGRPSATGGAERPADLPVPEPGAVHRSTVGQARETLTARGPKRAVEAQREALGVWRPFADELLRHWLELTGPEGVVRPGVAPEGAWTARGRALLDRYERLLAAHPLTGRHRRPGSNEGILRGALAELVSGRELDARRAGLVRVAVTGMVRKRGLPGSERHAALRGGQAARAALPAHHTLAHLVAERLAGLPQEAGVVDAAPFVAPVTAAEERRTGVPEGAEVPPSVRRVVDGARSAPLGVLVASGIVPSAEAMAELVPRLVAAERTAVYRDPELRVLMAANYRAFRNRRSLLLLHLARQVAPEELPWVRAVSGHARGDATTRGSAAAAARTLAETAVEHFPGTLLPNPLVRELGALLDASGLDAPLTEELAADIFMGRFSGKFLASAGIAAELLGGGSLYERYYGIDYAELGALAARRAGPFPGGDGRGRGTGRREARRQEADALAEFARLCRTRAGRPGGHDSVAGNGMVIEQAQILTTHNLATLVRRVGIAPEPGWAEAARRCFGTVCRLTERARRAPYPLRGLKDAAYAWRQMVFHLSLCGEAERDRVLEWLPARAARRAPVASRLAPALLGLRHVAEGGLFDAEGTARAGRARRLTGWTVSEHWLRPDPWK</sequence>
<protein>
    <submittedName>
        <fullName evidence="2">Uncharacterized protein</fullName>
    </submittedName>
</protein>
<organism evidence="2 3">
    <name type="scientific">Streptomyces omiyaensis</name>
    <dbReference type="NCBI Taxonomy" id="68247"/>
    <lineage>
        <taxon>Bacteria</taxon>
        <taxon>Bacillati</taxon>
        <taxon>Actinomycetota</taxon>
        <taxon>Actinomycetes</taxon>
        <taxon>Kitasatosporales</taxon>
        <taxon>Streptomycetaceae</taxon>
        <taxon>Streptomyces</taxon>
    </lineage>
</organism>
<evidence type="ECO:0000313" key="3">
    <source>
        <dbReference type="Proteomes" id="UP001604282"/>
    </source>
</evidence>
<keyword evidence="3" id="KW-1185">Reference proteome</keyword>
<accession>A0ABW7BS62</accession>
<gene>
    <name evidence="2" type="ORF">ACGFYS_08750</name>
</gene>
<evidence type="ECO:0000256" key="1">
    <source>
        <dbReference type="SAM" id="MobiDB-lite"/>
    </source>
</evidence>
<dbReference type="EMBL" id="JBICZW010000004">
    <property type="protein sequence ID" value="MFG3189016.1"/>
    <property type="molecule type" value="Genomic_DNA"/>
</dbReference>
<name>A0ABW7BS62_9ACTN</name>
<dbReference type="RefSeq" id="WP_392880563.1">
    <property type="nucleotide sequence ID" value="NZ_JBICZW010000004.1"/>
</dbReference>
<comment type="caution">
    <text evidence="2">The sequence shown here is derived from an EMBL/GenBank/DDBJ whole genome shotgun (WGS) entry which is preliminary data.</text>
</comment>
<proteinExistence type="predicted"/>
<reference evidence="2 3" key="1">
    <citation type="submission" date="2024-10" db="EMBL/GenBank/DDBJ databases">
        <title>The Natural Products Discovery Center: Release of the First 8490 Sequenced Strains for Exploring Actinobacteria Biosynthetic Diversity.</title>
        <authorList>
            <person name="Kalkreuter E."/>
            <person name="Kautsar S.A."/>
            <person name="Yang D."/>
            <person name="Bader C.D."/>
            <person name="Teijaro C.N."/>
            <person name="Fluegel L."/>
            <person name="Davis C.M."/>
            <person name="Simpson J.R."/>
            <person name="Lauterbach L."/>
            <person name="Steele A.D."/>
            <person name="Gui C."/>
            <person name="Meng S."/>
            <person name="Li G."/>
            <person name="Viehrig K."/>
            <person name="Ye F."/>
            <person name="Su P."/>
            <person name="Kiefer A.F."/>
            <person name="Nichols A."/>
            <person name="Cepeda A.J."/>
            <person name="Yan W."/>
            <person name="Fan B."/>
            <person name="Jiang Y."/>
            <person name="Adhikari A."/>
            <person name="Zheng C.-J."/>
            <person name="Schuster L."/>
            <person name="Cowan T.M."/>
            <person name="Smanski M.J."/>
            <person name="Chevrette M.G."/>
            <person name="De Carvalho L.P.S."/>
            <person name="Shen B."/>
        </authorList>
    </citation>
    <scope>NUCLEOTIDE SEQUENCE [LARGE SCALE GENOMIC DNA]</scope>
    <source>
        <strain evidence="2 3">NPDC048229</strain>
    </source>
</reference>
<feature type="region of interest" description="Disordered" evidence="1">
    <location>
        <begin position="1"/>
        <end position="26"/>
    </location>
</feature>